<dbReference type="InterPro" id="IPR018094">
    <property type="entry name" value="Thymidylate_kinase"/>
</dbReference>
<evidence type="ECO:0000259" key="11">
    <source>
        <dbReference type="Pfam" id="PF02223"/>
    </source>
</evidence>
<comment type="similarity">
    <text evidence="1 10">Belongs to the thymidylate kinase family.</text>
</comment>
<evidence type="ECO:0000256" key="5">
    <source>
        <dbReference type="ARBA" id="ARBA00022727"/>
    </source>
</evidence>
<evidence type="ECO:0000256" key="8">
    <source>
        <dbReference type="ARBA" id="ARBA00022840"/>
    </source>
</evidence>
<dbReference type="CDD" id="cd01672">
    <property type="entry name" value="TMPK"/>
    <property type="match status" value="1"/>
</dbReference>
<dbReference type="InterPro" id="IPR039430">
    <property type="entry name" value="Thymidylate_kin-like_dom"/>
</dbReference>
<organism evidence="12 13">
    <name type="scientific">Jutongia huaianensis</name>
    <dbReference type="NCBI Taxonomy" id="2763668"/>
    <lineage>
        <taxon>Bacteria</taxon>
        <taxon>Bacillati</taxon>
        <taxon>Bacillota</taxon>
        <taxon>Clostridia</taxon>
        <taxon>Lachnospirales</taxon>
        <taxon>Lachnospiraceae</taxon>
        <taxon>Jutongia</taxon>
    </lineage>
</organism>
<comment type="function">
    <text evidence="10">Phosphorylation of dTMP to form dTDP in both de novo and salvage pathways of dTTP synthesis.</text>
</comment>
<keyword evidence="7 10" id="KW-0418">Kinase</keyword>
<dbReference type="Gene3D" id="3.40.50.300">
    <property type="entry name" value="P-loop containing nucleotide triphosphate hydrolases"/>
    <property type="match status" value="1"/>
</dbReference>
<dbReference type="RefSeq" id="WP_022465957.1">
    <property type="nucleotide sequence ID" value="NZ_JACRSX010000023.1"/>
</dbReference>
<dbReference type="EC" id="2.7.4.9" evidence="2 10"/>
<evidence type="ECO:0000256" key="10">
    <source>
        <dbReference type="HAMAP-Rule" id="MF_00165"/>
    </source>
</evidence>
<comment type="caution">
    <text evidence="12">The sequence shown here is derived from an EMBL/GenBank/DDBJ whole genome shotgun (WGS) entry which is preliminary data.</text>
</comment>
<dbReference type="EMBL" id="JACRSX010000023">
    <property type="protein sequence ID" value="MBC8563484.1"/>
    <property type="molecule type" value="Genomic_DNA"/>
</dbReference>
<keyword evidence="5 10" id="KW-0545">Nucleotide biosynthesis</keyword>
<keyword evidence="13" id="KW-1185">Reference proteome</keyword>
<dbReference type="NCBIfam" id="TIGR00041">
    <property type="entry name" value="DTMP_kinase"/>
    <property type="match status" value="1"/>
</dbReference>
<keyword evidence="6 10" id="KW-0547">Nucleotide-binding</keyword>
<keyword evidence="4 10" id="KW-0808">Transferase</keyword>
<proteinExistence type="inferred from homology"/>
<feature type="domain" description="Thymidylate kinase-like" evidence="11">
    <location>
        <begin position="11"/>
        <end position="200"/>
    </location>
</feature>
<dbReference type="PANTHER" id="PTHR10344:SF4">
    <property type="entry name" value="UMP-CMP KINASE 2, MITOCHONDRIAL"/>
    <property type="match status" value="1"/>
</dbReference>
<evidence type="ECO:0000256" key="4">
    <source>
        <dbReference type="ARBA" id="ARBA00022679"/>
    </source>
</evidence>
<gene>
    <name evidence="10 12" type="primary">tmk</name>
    <name evidence="12" type="ORF">H8704_12770</name>
</gene>
<evidence type="ECO:0000256" key="9">
    <source>
        <dbReference type="ARBA" id="ARBA00048743"/>
    </source>
</evidence>
<dbReference type="InterPro" id="IPR027417">
    <property type="entry name" value="P-loop_NTPase"/>
</dbReference>
<evidence type="ECO:0000256" key="7">
    <source>
        <dbReference type="ARBA" id="ARBA00022777"/>
    </source>
</evidence>
<dbReference type="InterPro" id="IPR018095">
    <property type="entry name" value="Thymidylate_kin_CS"/>
</dbReference>
<comment type="catalytic activity">
    <reaction evidence="9 10">
        <text>dTMP + ATP = dTDP + ADP</text>
        <dbReference type="Rhea" id="RHEA:13517"/>
        <dbReference type="ChEBI" id="CHEBI:30616"/>
        <dbReference type="ChEBI" id="CHEBI:58369"/>
        <dbReference type="ChEBI" id="CHEBI:63528"/>
        <dbReference type="ChEBI" id="CHEBI:456216"/>
        <dbReference type="EC" id="2.7.4.9"/>
    </reaction>
</comment>
<keyword evidence="8 10" id="KW-0067">ATP-binding</keyword>
<reference evidence="12 13" key="1">
    <citation type="submission" date="2020-08" db="EMBL/GenBank/DDBJ databases">
        <title>Genome public.</title>
        <authorList>
            <person name="Liu C."/>
            <person name="Sun Q."/>
        </authorList>
    </citation>
    <scope>NUCLEOTIDE SEQUENCE [LARGE SCALE GENOMIC DNA]</scope>
    <source>
        <strain evidence="12 13">NSJ-37</strain>
    </source>
</reference>
<protein>
    <recommendedName>
        <fullName evidence="3 10">Thymidylate kinase</fullName>
        <ecNumber evidence="2 10">2.7.4.9</ecNumber>
    </recommendedName>
    <alternativeName>
        <fullName evidence="10">dTMP kinase</fullName>
    </alternativeName>
</protein>
<dbReference type="GO" id="GO:0004798">
    <property type="term" value="F:dTMP kinase activity"/>
    <property type="evidence" value="ECO:0007669"/>
    <property type="project" value="UniProtKB-EC"/>
</dbReference>
<dbReference type="HAMAP" id="MF_00165">
    <property type="entry name" value="Thymidylate_kinase"/>
    <property type="match status" value="1"/>
</dbReference>
<accession>A0ABR7N4K9</accession>
<dbReference type="SUPFAM" id="SSF52540">
    <property type="entry name" value="P-loop containing nucleoside triphosphate hydrolases"/>
    <property type="match status" value="1"/>
</dbReference>
<evidence type="ECO:0000256" key="1">
    <source>
        <dbReference type="ARBA" id="ARBA00009776"/>
    </source>
</evidence>
<dbReference type="PANTHER" id="PTHR10344">
    <property type="entry name" value="THYMIDYLATE KINASE"/>
    <property type="match status" value="1"/>
</dbReference>
<sequence length="209" mass="23782">MGSKKGCFIVFEGIDGSGKSTQISLLQEHIQEHSINCMTTMEPSNGPIGTLLRQFLSGRIKGEETTLTALFAADRLDHLNNPVNGICKLLDDGIAVLSDRYVFSNYAYQSVSVPLEWIMKCNEMANEIVRPDCHIFIDVSPETAMERVTRGRHQTDIYETKERLTDVRDRYLDLIHRMEDVENIIIVDGNRSPQEISDDIWAKVCHYFV</sequence>
<name>A0ABR7N4K9_9FIRM</name>
<evidence type="ECO:0000313" key="12">
    <source>
        <dbReference type="EMBL" id="MBC8563484.1"/>
    </source>
</evidence>
<evidence type="ECO:0000256" key="6">
    <source>
        <dbReference type="ARBA" id="ARBA00022741"/>
    </source>
</evidence>
<evidence type="ECO:0000256" key="2">
    <source>
        <dbReference type="ARBA" id="ARBA00012980"/>
    </source>
</evidence>
<evidence type="ECO:0000313" key="13">
    <source>
        <dbReference type="Proteomes" id="UP000606193"/>
    </source>
</evidence>
<dbReference type="PROSITE" id="PS01331">
    <property type="entry name" value="THYMIDYLATE_KINASE"/>
    <property type="match status" value="1"/>
</dbReference>
<feature type="binding site" evidence="10">
    <location>
        <begin position="13"/>
        <end position="20"/>
    </location>
    <ligand>
        <name>ATP</name>
        <dbReference type="ChEBI" id="CHEBI:30616"/>
    </ligand>
</feature>
<dbReference type="Pfam" id="PF02223">
    <property type="entry name" value="Thymidylate_kin"/>
    <property type="match status" value="1"/>
</dbReference>
<evidence type="ECO:0000256" key="3">
    <source>
        <dbReference type="ARBA" id="ARBA00017144"/>
    </source>
</evidence>
<dbReference type="Proteomes" id="UP000606193">
    <property type="component" value="Unassembled WGS sequence"/>
</dbReference>